<dbReference type="Proteomes" id="UP000288603">
    <property type="component" value="Unassembled WGS sequence"/>
</dbReference>
<name>A0A3S3ZZ43_9MICO</name>
<comment type="caution">
    <text evidence="1">The sequence shown here is derived from an EMBL/GenBank/DDBJ whole genome shotgun (WGS) entry which is preliminary data.</text>
</comment>
<organism evidence="1 2">
    <name type="scientific">Labedella populi</name>
    <dbReference type="NCBI Taxonomy" id="2498850"/>
    <lineage>
        <taxon>Bacteria</taxon>
        <taxon>Bacillati</taxon>
        <taxon>Actinomycetota</taxon>
        <taxon>Actinomycetes</taxon>
        <taxon>Micrococcales</taxon>
        <taxon>Microbacteriaceae</taxon>
        <taxon>Labedella</taxon>
    </lineage>
</organism>
<dbReference type="EMBL" id="RZNC01000001">
    <property type="protein sequence ID" value="RWZ68075.1"/>
    <property type="molecule type" value="Genomic_DNA"/>
</dbReference>
<reference evidence="1 2" key="1">
    <citation type="submission" date="2018-12" db="EMBL/GenBank/DDBJ databases">
        <authorList>
            <person name="Li F."/>
        </authorList>
    </citation>
    <scope>NUCLEOTIDE SEQUENCE [LARGE SCALE GENOMIC DNA]</scope>
    <source>
        <strain evidence="1 2">8H24J-4-2</strain>
    </source>
</reference>
<sequence length="111" mass="12402">MKPSAAYVDELPEWGGLDEWLAAEQILGVAFGQQVMEELGESVEERVQKLGPLVEWAQVLSQNLRLLRKGRNDAAVRDLAAHAEKLVIELPEKNGWDLPPASSPRIRPLHE</sequence>
<dbReference type="OrthoDB" id="5082683at2"/>
<protein>
    <submittedName>
        <fullName evidence="1">Uncharacterized protein</fullName>
    </submittedName>
</protein>
<keyword evidence="2" id="KW-1185">Reference proteome</keyword>
<accession>A0A3S3ZZ43</accession>
<gene>
    <name evidence="1" type="ORF">ELQ92_02150</name>
</gene>
<evidence type="ECO:0000313" key="1">
    <source>
        <dbReference type="EMBL" id="RWZ68075.1"/>
    </source>
</evidence>
<evidence type="ECO:0000313" key="2">
    <source>
        <dbReference type="Proteomes" id="UP000288603"/>
    </source>
</evidence>
<dbReference type="RefSeq" id="WP_128497301.1">
    <property type="nucleotide sequence ID" value="NZ_RZNC01000001.1"/>
</dbReference>
<proteinExistence type="predicted"/>
<dbReference type="AlphaFoldDB" id="A0A3S3ZZ43"/>